<feature type="transmembrane region" description="Helical" evidence="2">
    <location>
        <begin position="73"/>
        <end position="93"/>
    </location>
</feature>
<keyword evidence="2" id="KW-1133">Transmembrane helix</keyword>
<accession>A0A182UEN0</accession>
<evidence type="ECO:0000256" key="1">
    <source>
        <dbReference type="SAM" id="MobiDB-lite"/>
    </source>
</evidence>
<keyword evidence="2" id="KW-0472">Membrane</keyword>
<evidence type="ECO:0000313" key="4">
    <source>
        <dbReference type="Proteomes" id="UP000075902"/>
    </source>
</evidence>
<keyword evidence="4" id="KW-1185">Reference proteome</keyword>
<evidence type="ECO:0000256" key="2">
    <source>
        <dbReference type="SAM" id="Phobius"/>
    </source>
</evidence>
<dbReference type="EnsemblMetazoa" id="AMEC019013-RA">
    <property type="protein sequence ID" value="AMEC019013-PA"/>
    <property type="gene ID" value="AMEC019013"/>
</dbReference>
<reference evidence="3" key="2">
    <citation type="submission" date="2020-05" db="UniProtKB">
        <authorList>
            <consortium name="EnsemblMetazoa"/>
        </authorList>
    </citation>
    <scope>IDENTIFICATION</scope>
    <source>
        <strain evidence="3">CM1001059</strain>
    </source>
</reference>
<proteinExistence type="predicted"/>
<dbReference type="AlphaFoldDB" id="A0A182UEN0"/>
<dbReference type="VEuPathDB" id="VectorBase:AMEC019013"/>
<protein>
    <submittedName>
        <fullName evidence="3">Uncharacterized protein</fullName>
    </submittedName>
</protein>
<name>A0A182UEN0_9DIPT</name>
<keyword evidence="2" id="KW-0812">Transmembrane</keyword>
<evidence type="ECO:0000313" key="3">
    <source>
        <dbReference type="EnsemblMetazoa" id="AMEC019013-PA"/>
    </source>
</evidence>
<organism evidence="3 4">
    <name type="scientific">Anopheles melas</name>
    <dbReference type="NCBI Taxonomy" id="34690"/>
    <lineage>
        <taxon>Eukaryota</taxon>
        <taxon>Metazoa</taxon>
        <taxon>Ecdysozoa</taxon>
        <taxon>Arthropoda</taxon>
        <taxon>Hexapoda</taxon>
        <taxon>Insecta</taxon>
        <taxon>Pterygota</taxon>
        <taxon>Neoptera</taxon>
        <taxon>Endopterygota</taxon>
        <taxon>Diptera</taxon>
        <taxon>Nematocera</taxon>
        <taxon>Culicoidea</taxon>
        <taxon>Culicidae</taxon>
        <taxon>Anophelinae</taxon>
        <taxon>Anopheles</taxon>
    </lineage>
</organism>
<sequence length="174" mass="19191">MPKIFLIKNRLHQQQLRLVEEAQKNTHSGPGGGGGSSVVDDAVGSGGGSEVGSNEPLSLVSRKREHDDSAGKCCLFFFYCFPSLFGCLSYLSLFHEKGKGGGGIVHLGNITRNANIIQNEFGSHGDSFPQSIRNGGARRSTTWDLFFYNKILFIFPIFNTYENDFGIEHYVHKV</sequence>
<dbReference type="Proteomes" id="UP000075902">
    <property type="component" value="Unassembled WGS sequence"/>
</dbReference>
<feature type="region of interest" description="Disordered" evidence="1">
    <location>
        <begin position="24"/>
        <end position="56"/>
    </location>
</feature>
<reference evidence="4" key="1">
    <citation type="submission" date="2014-01" db="EMBL/GenBank/DDBJ databases">
        <title>The Genome Sequence of Anopheles melas CM1001059_A (V2).</title>
        <authorList>
            <consortium name="The Broad Institute Genomics Platform"/>
            <person name="Neafsey D.E."/>
            <person name="Besansky N."/>
            <person name="Howell P."/>
            <person name="Walton C."/>
            <person name="Young S.K."/>
            <person name="Zeng Q."/>
            <person name="Gargeya S."/>
            <person name="Fitzgerald M."/>
            <person name="Haas B."/>
            <person name="Abouelleil A."/>
            <person name="Allen A.W."/>
            <person name="Alvarado L."/>
            <person name="Arachchi H.M."/>
            <person name="Berlin A.M."/>
            <person name="Chapman S.B."/>
            <person name="Gainer-Dewar J."/>
            <person name="Goldberg J."/>
            <person name="Griggs A."/>
            <person name="Gujja S."/>
            <person name="Hansen M."/>
            <person name="Howarth C."/>
            <person name="Imamovic A."/>
            <person name="Ireland A."/>
            <person name="Larimer J."/>
            <person name="McCowan C."/>
            <person name="Murphy C."/>
            <person name="Pearson M."/>
            <person name="Poon T.W."/>
            <person name="Priest M."/>
            <person name="Roberts A."/>
            <person name="Saif S."/>
            <person name="Shea T."/>
            <person name="Sisk P."/>
            <person name="Sykes S."/>
            <person name="Wortman J."/>
            <person name="Nusbaum C."/>
            <person name="Birren B."/>
        </authorList>
    </citation>
    <scope>NUCLEOTIDE SEQUENCE [LARGE SCALE GENOMIC DNA]</scope>
    <source>
        <strain evidence="4">CM1001059</strain>
    </source>
</reference>